<dbReference type="PANTHER" id="PTHR34856">
    <property type="entry name" value="PROTEIN NRFD"/>
    <property type="match status" value="1"/>
</dbReference>
<protein>
    <submittedName>
        <fullName evidence="8">Formate-dependent nitrite reductase, membrane component NrfD</fullName>
    </submittedName>
</protein>
<feature type="transmembrane region" description="Helical" evidence="7">
    <location>
        <begin position="147"/>
        <end position="167"/>
    </location>
</feature>
<feature type="transmembrane region" description="Helical" evidence="7">
    <location>
        <begin position="188"/>
        <end position="207"/>
    </location>
</feature>
<keyword evidence="3" id="KW-1003">Cell membrane</keyword>
<proteinExistence type="inferred from homology"/>
<dbReference type="Gene3D" id="1.20.1630.10">
    <property type="entry name" value="Formate dehydrogenase/DMSO reductase domain"/>
    <property type="match status" value="1"/>
</dbReference>
<evidence type="ECO:0000256" key="3">
    <source>
        <dbReference type="ARBA" id="ARBA00022475"/>
    </source>
</evidence>
<feature type="transmembrane region" description="Helical" evidence="7">
    <location>
        <begin position="227"/>
        <end position="246"/>
    </location>
</feature>
<comment type="subcellular location">
    <subcellularLocation>
        <location evidence="1">Cell membrane</location>
        <topology evidence="1">Multi-pass membrane protein</topology>
    </subcellularLocation>
</comment>
<keyword evidence="6 7" id="KW-0472">Membrane</keyword>
<evidence type="ECO:0000256" key="4">
    <source>
        <dbReference type="ARBA" id="ARBA00022692"/>
    </source>
</evidence>
<accession>A0A172RZJ3</accession>
<evidence type="ECO:0000313" key="9">
    <source>
        <dbReference type="Proteomes" id="UP000182975"/>
    </source>
</evidence>
<dbReference type="InterPro" id="IPR052049">
    <property type="entry name" value="Electron_transfer_protein"/>
</dbReference>
<dbReference type="Pfam" id="PF03916">
    <property type="entry name" value="NrfD"/>
    <property type="match status" value="1"/>
</dbReference>
<evidence type="ECO:0000256" key="1">
    <source>
        <dbReference type="ARBA" id="ARBA00004651"/>
    </source>
</evidence>
<dbReference type="RefSeq" id="WP_066663930.1">
    <property type="nucleotide sequence ID" value="NZ_CP011402.1"/>
</dbReference>
<evidence type="ECO:0000256" key="2">
    <source>
        <dbReference type="ARBA" id="ARBA00008929"/>
    </source>
</evidence>
<evidence type="ECO:0000256" key="5">
    <source>
        <dbReference type="ARBA" id="ARBA00022989"/>
    </source>
</evidence>
<dbReference type="Proteomes" id="UP000182975">
    <property type="component" value="Unassembled WGS sequence"/>
</dbReference>
<feature type="transmembrane region" description="Helical" evidence="7">
    <location>
        <begin position="44"/>
        <end position="64"/>
    </location>
</feature>
<keyword evidence="9" id="KW-1185">Reference proteome</keyword>
<comment type="similarity">
    <text evidence="2">Belongs to the NrfD family.</text>
</comment>
<dbReference type="PANTHER" id="PTHR34856:SF2">
    <property type="entry name" value="PROTEIN NRFD"/>
    <property type="match status" value="1"/>
</dbReference>
<dbReference type="KEGG" id="ddt:AAY81_08490"/>
<organism evidence="8 9">
    <name type="scientific">Denitrobacterium detoxificans</name>
    <dbReference type="NCBI Taxonomy" id="79604"/>
    <lineage>
        <taxon>Bacteria</taxon>
        <taxon>Bacillati</taxon>
        <taxon>Actinomycetota</taxon>
        <taxon>Coriobacteriia</taxon>
        <taxon>Eggerthellales</taxon>
        <taxon>Eggerthellaceae</taxon>
        <taxon>Denitrobacterium</taxon>
    </lineage>
</organism>
<reference evidence="9" key="1">
    <citation type="submission" date="2016-10" db="EMBL/GenBank/DDBJ databases">
        <authorList>
            <person name="Varghese N."/>
        </authorList>
    </citation>
    <scope>NUCLEOTIDE SEQUENCE [LARGE SCALE GENOMIC DNA]</scope>
    <source>
        <strain evidence="9">DSM 21843</strain>
    </source>
</reference>
<dbReference type="PATRIC" id="fig|79604.3.peg.1702"/>
<dbReference type="GO" id="GO:0005886">
    <property type="term" value="C:plasma membrane"/>
    <property type="evidence" value="ECO:0007669"/>
    <property type="project" value="UniProtKB-SubCell"/>
</dbReference>
<evidence type="ECO:0000313" key="8">
    <source>
        <dbReference type="EMBL" id="SEO54459.1"/>
    </source>
</evidence>
<keyword evidence="4 7" id="KW-0812">Transmembrane</keyword>
<feature type="transmembrane region" description="Helical" evidence="7">
    <location>
        <begin position="267"/>
        <end position="291"/>
    </location>
</feature>
<feature type="transmembrane region" description="Helical" evidence="7">
    <location>
        <begin position="84"/>
        <end position="106"/>
    </location>
</feature>
<sequence length="292" mass="30882">MQFEPVWGIPIALYLFLAGLGGGAFITSAFVAWKHPHAVTTRRIGHFIAPVVVAIGLVLLMVDAKGGLLNPWRFALLIHNVGSVMTWGVYFLAVFEVIALVVAFLEIRKIDIPRWLDLVGVVFAVCVGAYTGCLLGVVKTYPLWNNAILPVLFLVSAVSTGAAAVVLGSLIKAPQEAESLPALKRAHYWLPIVELVLVVAMLFIVNSSGDTAHATVSNLVAGSFAPAFWIAFVLAGLVLPAIIETFELFVNTGAPSRTLGMGSEAGVLIGGFALRALIVLAALPATIVVSFA</sequence>
<feature type="transmembrane region" description="Helical" evidence="7">
    <location>
        <begin position="118"/>
        <end position="141"/>
    </location>
</feature>
<feature type="transmembrane region" description="Helical" evidence="7">
    <location>
        <begin position="6"/>
        <end position="32"/>
    </location>
</feature>
<dbReference type="InterPro" id="IPR005614">
    <property type="entry name" value="NrfD-like"/>
</dbReference>
<dbReference type="OrthoDB" id="9778963at2"/>
<dbReference type="AlphaFoldDB" id="A0A172RZJ3"/>
<evidence type="ECO:0000256" key="7">
    <source>
        <dbReference type="SAM" id="Phobius"/>
    </source>
</evidence>
<dbReference type="STRING" id="79604.AAY81_08490"/>
<name>A0A172RZJ3_9ACTN</name>
<keyword evidence="5 7" id="KW-1133">Transmembrane helix</keyword>
<evidence type="ECO:0000256" key="6">
    <source>
        <dbReference type="ARBA" id="ARBA00023136"/>
    </source>
</evidence>
<dbReference type="EMBL" id="FOEC01000002">
    <property type="protein sequence ID" value="SEO54459.1"/>
    <property type="molecule type" value="Genomic_DNA"/>
</dbReference>
<gene>
    <name evidence="8" type="ORF">SAMN02910314_00515</name>
</gene>